<dbReference type="EMBL" id="JBBWWR010000012">
    <property type="protein sequence ID" value="KAK8959288.1"/>
    <property type="molecule type" value="Genomic_DNA"/>
</dbReference>
<organism evidence="1 2">
    <name type="scientific">Platanthera guangdongensis</name>
    <dbReference type="NCBI Taxonomy" id="2320717"/>
    <lineage>
        <taxon>Eukaryota</taxon>
        <taxon>Viridiplantae</taxon>
        <taxon>Streptophyta</taxon>
        <taxon>Embryophyta</taxon>
        <taxon>Tracheophyta</taxon>
        <taxon>Spermatophyta</taxon>
        <taxon>Magnoliopsida</taxon>
        <taxon>Liliopsida</taxon>
        <taxon>Asparagales</taxon>
        <taxon>Orchidaceae</taxon>
        <taxon>Orchidoideae</taxon>
        <taxon>Orchideae</taxon>
        <taxon>Orchidinae</taxon>
        <taxon>Platanthera</taxon>
    </lineage>
</organism>
<gene>
    <name evidence="1" type="ORF">KSP40_PGU016433</name>
</gene>
<evidence type="ECO:0000313" key="2">
    <source>
        <dbReference type="Proteomes" id="UP001412067"/>
    </source>
</evidence>
<accession>A0ABR2M7Z0</accession>
<reference evidence="1 2" key="1">
    <citation type="journal article" date="2022" name="Nat. Plants">
        <title>Genomes of leafy and leafless Platanthera orchids illuminate the evolution of mycoheterotrophy.</title>
        <authorList>
            <person name="Li M.H."/>
            <person name="Liu K.W."/>
            <person name="Li Z."/>
            <person name="Lu H.C."/>
            <person name="Ye Q.L."/>
            <person name="Zhang D."/>
            <person name="Wang J.Y."/>
            <person name="Li Y.F."/>
            <person name="Zhong Z.M."/>
            <person name="Liu X."/>
            <person name="Yu X."/>
            <person name="Liu D.K."/>
            <person name="Tu X.D."/>
            <person name="Liu B."/>
            <person name="Hao Y."/>
            <person name="Liao X.Y."/>
            <person name="Jiang Y.T."/>
            <person name="Sun W.H."/>
            <person name="Chen J."/>
            <person name="Chen Y.Q."/>
            <person name="Ai Y."/>
            <person name="Zhai J.W."/>
            <person name="Wu S.S."/>
            <person name="Zhou Z."/>
            <person name="Hsiao Y.Y."/>
            <person name="Wu W.L."/>
            <person name="Chen Y.Y."/>
            <person name="Lin Y.F."/>
            <person name="Hsu J.L."/>
            <person name="Li C.Y."/>
            <person name="Wang Z.W."/>
            <person name="Zhao X."/>
            <person name="Zhong W.Y."/>
            <person name="Ma X.K."/>
            <person name="Ma L."/>
            <person name="Huang J."/>
            <person name="Chen G.Z."/>
            <person name="Huang M.Z."/>
            <person name="Huang L."/>
            <person name="Peng D.H."/>
            <person name="Luo Y.B."/>
            <person name="Zou S.Q."/>
            <person name="Chen S.P."/>
            <person name="Lan S."/>
            <person name="Tsai W.C."/>
            <person name="Van de Peer Y."/>
            <person name="Liu Z.J."/>
        </authorList>
    </citation>
    <scope>NUCLEOTIDE SEQUENCE [LARGE SCALE GENOMIC DNA]</scope>
    <source>
        <strain evidence="1">Lor288</strain>
    </source>
</reference>
<proteinExistence type="predicted"/>
<name>A0ABR2M7Z0_9ASPA</name>
<protein>
    <submittedName>
        <fullName evidence="1">Uncharacterized protein</fullName>
    </submittedName>
</protein>
<sequence>MYGCLLLENFQEFFCMQTPYPNKLKITSMRAIIHRILQMKILTRLHLGRVLKVVLLQNENERGRDMKWGQNRLCWHMWKSYSPPQKQLCSALQHQLFPLVYICCERRFKNWRSTQKSLRTGCCIILLQFIFKHP</sequence>
<keyword evidence="2" id="KW-1185">Reference proteome</keyword>
<evidence type="ECO:0000313" key="1">
    <source>
        <dbReference type="EMBL" id="KAK8959288.1"/>
    </source>
</evidence>
<dbReference type="Proteomes" id="UP001412067">
    <property type="component" value="Unassembled WGS sequence"/>
</dbReference>
<comment type="caution">
    <text evidence="1">The sequence shown here is derived from an EMBL/GenBank/DDBJ whole genome shotgun (WGS) entry which is preliminary data.</text>
</comment>